<gene>
    <name evidence="2" type="ORF">HaLaN_32928</name>
</gene>
<dbReference type="EMBL" id="BLLF01008848">
    <property type="protein sequence ID" value="GFH33540.1"/>
    <property type="molecule type" value="Genomic_DNA"/>
</dbReference>
<reference evidence="2 3" key="1">
    <citation type="submission" date="2020-02" db="EMBL/GenBank/DDBJ databases">
        <title>Draft genome sequence of Haematococcus lacustris strain NIES-144.</title>
        <authorList>
            <person name="Morimoto D."/>
            <person name="Nakagawa S."/>
            <person name="Yoshida T."/>
            <person name="Sawayama S."/>
        </authorList>
    </citation>
    <scope>NUCLEOTIDE SEQUENCE [LARGE SCALE GENOMIC DNA]</scope>
    <source>
        <strain evidence="2 3">NIES-144</strain>
    </source>
</reference>
<comment type="caution">
    <text evidence="2">The sequence shown here is derived from an EMBL/GenBank/DDBJ whole genome shotgun (WGS) entry which is preliminary data.</text>
</comment>
<organism evidence="2 3">
    <name type="scientific">Haematococcus lacustris</name>
    <name type="common">Green alga</name>
    <name type="synonym">Haematococcus pluvialis</name>
    <dbReference type="NCBI Taxonomy" id="44745"/>
    <lineage>
        <taxon>Eukaryota</taxon>
        <taxon>Viridiplantae</taxon>
        <taxon>Chlorophyta</taxon>
        <taxon>core chlorophytes</taxon>
        <taxon>Chlorophyceae</taxon>
        <taxon>CS clade</taxon>
        <taxon>Chlamydomonadales</taxon>
        <taxon>Haematococcaceae</taxon>
        <taxon>Haematococcus</taxon>
    </lineage>
</organism>
<evidence type="ECO:0000256" key="1">
    <source>
        <dbReference type="SAM" id="MobiDB-lite"/>
    </source>
</evidence>
<evidence type="ECO:0000313" key="2">
    <source>
        <dbReference type="EMBL" id="GFH33540.1"/>
    </source>
</evidence>
<feature type="non-terminal residue" evidence="2">
    <location>
        <position position="1"/>
    </location>
</feature>
<feature type="region of interest" description="Disordered" evidence="1">
    <location>
        <begin position="19"/>
        <end position="52"/>
    </location>
</feature>
<feature type="non-terminal residue" evidence="2">
    <location>
        <position position="52"/>
    </location>
</feature>
<name>A0A6A0AKW1_HAELA</name>
<sequence>QVLLLLERVSEAQRLSTMVMKESDGENGARGGQETMPTTATARPGRTNPARA</sequence>
<dbReference type="AlphaFoldDB" id="A0A6A0AKW1"/>
<proteinExistence type="predicted"/>
<keyword evidence="3" id="KW-1185">Reference proteome</keyword>
<protein>
    <submittedName>
        <fullName evidence="2">Uncharacterized protein</fullName>
    </submittedName>
</protein>
<evidence type="ECO:0000313" key="3">
    <source>
        <dbReference type="Proteomes" id="UP000485058"/>
    </source>
</evidence>
<dbReference type="Proteomes" id="UP000485058">
    <property type="component" value="Unassembled WGS sequence"/>
</dbReference>
<accession>A0A6A0AKW1</accession>